<dbReference type="PATRIC" id="fig|1423810.4.peg.521"/>
<dbReference type="GO" id="GO:0003677">
    <property type="term" value="F:DNA binding"/>
    <property type="evidence" value="ECO:0007669"/>
    <property type="project" value="UniProtKB-KW"/>
</dbReference>
<evidence type="ECO:0000313" key="4">
    <source>
        <dbReference type="Proteomes" id="UP000051789"/>
    </source>
</evidence>
<dbReference type="SUPFAM" id="SSF46689">
    <property type="entry name" value="Homeodomain-like"/>
    <property type="match status" value="1"/>
</dbReference>
<dbReference type="InterPro" id="IPR001647">
    <property type="entry name" value="HTH_TetR"/>
</dbReference>
<dbReference type="InterPro" id="IPR009057">
    <property type="entry name" value="Homeodomain-like_sf"/>
</dbReference>
<accession>A0A0R2CA13</accession>
<dbReference type="RefSeq" id="WP_056969044.1">
    <property type="nucleotide sequence ID" value="NZ_AYZK01000001.1"/>
</dbReference>
<dbReference type="EMBL" id="AYZK01000001">
    <property type="protein sequence ID" value="KRM88218.1"/>
    <property type="molecule type" value="Genomic_DNA"/>
</dbReference>
<dbReference type="AlphaFoldDB" id="A0A0R2CA13"/>
<keyword evidence="1" id="KW-0238">DNA-binding</keyword>
<reference evidence="3 4" key="1">
    <citation type="journal article" date="2015" name="Genome Announc.">
        <title>Expanding the biotechnology potential of lactobacilli through comparative genomics of 213 strains and associated genera.</title>
        <authorList>
            <person name="Sun Z."/>
            <person name="Harris H.M."/>
            <person name="McCann A."/>
            <person name="Guo C."/>
            <person name="Argimon S."/>
            <person name="Zhang W."/>
            <person name="Yang X."/>
            <person name="Jeffery I.B."/>
            <person name="Cooney J.C."/>
            <person name="Kagawa T.F."/>
            <person name="Liu W."/>
            <person name="Song Y."/>
            <person name="Salvetti E."/>
            <person name="Wrobel A."/>
            <person name="Rasinkangas P."/>
            <person name="Parkhill J."/>
            <person name="Rea M.C."/>
            <person name="O'Sullivan O."/>
            <person name="Ritari J."/>
            <person name="Douillard F.P."/>
            <person name="Paul Ross R."/>
            <person name="Yang R."/>
            <person name="Briner A.E."/>
            <person name="Felis G.E."/>
            <person name="de Vos W.M."/>
            <person name="Barrangou R."/>
            <person name="Klaenhammer T.R."/>
            <person name="Caufield P.W."/>
            <person name="Cui Y."/>
            <person name="Zhang H."/>
            <person name="O'Toole P.W."/>
        </authorList>
    </citation>
    <scope>NUCLEOTIDE SEQUENCE [LARGE SCALE GENOMIC DNA]</scope>
    <source>
        <strain evidence="3 4">DSM 22698</strain>
    </source>
</reference>
<sequence length="201" mass="23054">MKNEHDRRVIRTQHAIKQAFEEMVLADHDGHGISVSELAAHAGINRKTFYLHYDSIVDLADSYVDDIAQDLIARLRVHSMEDYQNNWELFMHVFDEFFTSNREFYTYVMTSGEYSFLARRVQHELTTFLQDELVTQVHQDSGEAALIANFIVSNMMLMVRIHAAGTTTMSVADIRDWLMKLMVGGLTGAGLVKQPEQQPLN</sequence>
<dbReference type="Proteomes" id="UP000051789">
    <property type="component" value="Unassembled WGS sequence"/>
</dbReference>
<organism evidence="3 4">
    <name type="scientific">Lacticaseibacillus thailandensis DSM 22698 = JCM 13996</name>
    <dbReference type="NCBI Taxonomy" id="1423810"/>
    <lineage>
        <taxon>Bacteria</taxon>
        <taxon>Bacillati</taxon>
        <taxon>Bacillota</taxon>
        <taxon>Bacilli</taxon>
        <taxon>Lactobacillales</taxon>
        <taxon>Lactobacillaceae</taxon>
        <taxon>Lacticaseibacillus</taxon>
    </lineage>
</organism>
<protein>
    <recommendedName>
        <fullName evidence="2">HTH tetR-type domain-containing protein</fullName>
    </recommendedName>
</protein>
<proteinExistence type="predicted"/>
<gene>
    <name evidence="3" type="ORF">FD19_GL000509</name>
</gene>
<dbReference type="Gene3D" id="1.10.357.10">
    <property type="entry name" value="Tetracycline Repressor, domain 2"/>
    <property type="match status" value="1"/>
</dbReference>
<dbReference type="InterPro" id="IPR050624">
    <property type="entry name" value="HTH-type_Tx_Regulator"/>
</dbReference>
<dbReference type="PANTHER" id="PTHR43479:SF7">
    <property type="entry name" value="TETR-FAMILY TRANSCRIPTIONAL REGULATOR"/>
    <property type="match status" value="1"/>
</dbReference>
<dbReference type="PANTHER" id="PTHR43479">
    <property type="entry name" value="ACREF/ENVCD OPERON REPRESSOR-RELATED"/>
    <property type="match status" value="1"/>
</dbReference>
<comment type="caution">
    <text evidence="3">The sequence shown here is derived from an EMBL/GenBank/DDBJ whole genome shotgun (WGS) entry which is preliminary data.</text>
</comment>
<evidence type="ECO:0000313" key="3">
    <source>
        <dbReference type="EMBL" id="KRM88218.1"/>
    </source>
</evidence>
<evidence type="ECO:0000256" key="1">
    <source>
        <dbReference type="ARBA" id="ARBA00023125"/>
    </source>
</evidence>
<dbReference type="Pfam" id="PF00440">
    <property type="entry name" value="TetR_N"/>
    <property type="match status" value="1"/>
</dbReference>
<evidence type="ECO:0000259" key="2">
    <source>
        <dbReference type="Pfam" id="PF00440"/>
    </source>
</evidence>
<keyword evidence="4" id="KW-1185">Reference proteome</keyword>
<dbReference type="STRING" id="1423810.FD19_GL000509"/>
<feature type="domain" description="HTH tetR-type" evidence="2">
    <location>
        <begin position="23"/>
        <end position="60"/>
    </location>
</feature>
<name>A0A0R2CA13_9LACO</name>